<feature type="transmembrane region" description="Helical" evidence="7">
    <location>
        <begin position="37"/>
        <end position="58"/>
    </location>
</feature>
<name>A0A4V5N0M1_9ACTN</name>
<evidence type="ECO:0000259" key="9">
    <source>
        <dbReference type="PROSITE" id="PS50928"/>
    </source>
</evidence>
<organism evidence="10 11">
    <name type="scientific">Actinacidiphila oryziradicis</name>
    <dbReference type="NCBI Taxonomy" id="2571141"/>
    <lineage>
        <taxon>Bacteria</taxon>
        <taxon>Bacillati</taxon>
        <taxon>Actinomycetota</taxon>
        <taxon>Actinomycetes</taxon>
        <taxon>Kitasatosporales</taxon>
        <taxon>Streptomycetaceae</taxon>
        <taxon>Actinacidiphila</taxon>
    </lineage>
</organism>
<comment type="similarity">
    <text evidence="7">Belongs to the binding-protein-dependent transport system permease family.</text>
</comment>
<feature type="transmembrane region" description="Helical" evidence="7">
    <location>
        <begin position="137"/>
        <end position="170"/>
    </location>
</feature>
<dbReference type="CDD" id="cd06261">
    <property type="entry name" value="TM_PBP2"/>
    <property type="match status" value="1"/>
</dbReference>
<evidence type="ECO:0000256" key="2">
    <source>
        <dbReference type="ARBA" id="ARBA00022448"/>
    </source>
</evidence>
<comment type="subcellular location">
    <subcellularLocation>
        <location evidence="1 7">Cell membrane</location>
        <topology evidence="1 7">Multi-pass membrane protein</topology>
    </subcellularLocation>
</comment>
<dbReference type="GO" id="GO:0005886">
    <property type="term" value="C:plasma membrane"/>
    <property type="evidence" value="ECO:0007669"/>
    <property type="project" value="UniProtKB-SubCell"/>
</dbReference>
<dbReference type="Gene3D" id="1.10.3720.10">
    <property type="entry name" value="MetI-like"/>
    <property type="match status" value="1"/>
</dbReference>
<sequence>MSTLDTPAEAVPAPAPATPGRTGLAARTWRTVRSSRAASIGLAIVAIHIVVALLAPLLTSYSPTANDASHALVGPSWSHWAGTDMYGRDVLTRVLYGGRYALGVSITATVLALAVGTVLGCVAALRGGWLDEVLGRVLDAVLAVPSILALLVIVGVLGAGFSVIVLAATVVFAPQVVRVVRGAALAVVPNDYVTAARARGERTWTILWREVLPNITDVVCVEFAMRASWVVLLISSLSFLGFGANPPTPDWGLMVSENRTAITVVPMASLAPIIALATLVVGLNLAADGLSKAWGVDRIREGS</sequence>
<evidence type="ECO:0000256" key="7">
    <source>
        <dbReference type="RuleBase" id="RU363032"/>
    </source>
</evidence>
<keyword evidence="4 7" id="KW-0812">Transmembrane</keyword>
<dbReference type="Pfam" id="PF12911">
    <property type="entry name" value="OppC_N"/>
    <property type="match status" value="1"/>
</dbReference>
<dbReference type="InterPro" id="IPR025966">
    <property type="entry name" value="OppC_N"/>
</dbReference>
<accession>A0A4V5N0M1</accession>
<proteinExistence type="inferred from homology"/>
<evidence type="ECO:0000256" key="4">
    <source>
        <dbReference type="ARBA" id="ARBA00022692"/>
    </source>
</evidence>
<dbReference type="EMBL" id="SUMC01000006">
    <property type="protein sequence ID" value="TKA11849.1"/>
    <property type="molecule type" value="Genomic_DNA"/>
</dbReference>
<gene>
    <name evidence="10" type="ORF">FCI23_08390</name>
</gene>
<dbReference type="AlphaFoldDB" id="A0A4V5N0M1"/>
<evidence type="ECO:0000256" key="6">
    <source>
        <dbReference type="ARBA" id="ARBA00023136"/>
    </source>
</evidence>
<keyword evidence="3" id="KW-1003">Cell membrane</keyword>
<feature type="domain" description="ABC transmembrane type-1" evidence="9">
    <location>
        <begin position="98"/>
        <end position="285"/>
    </location>
</feature>
<evidence type="ECO:0000313" key="10">
    <source>
        <dbReference type="EMBL" id="TKA11849.1"/>
    </source>
</evidence>
<keyword evidence="5 7" id="KW-1133">Transmembrane helix</keyword>
<evidence type="ECO:0000256" key="1">
    <source>
        <dbReference type="ARBA" id="ARBA00004651"/>
    </source>
</evidence>
<reference evidence="10 11" key="1">
    <citation type="submission" date="2019-04" db="EMBL/GenBank/DDBJ databases">
        <title>Streptomyces oryziradicis sp. nov., a novel actinomycete isolated from rhizosphere soil of rice (Oryza sativa L.).</title>
        <authorList>
            <person name="Li C."/>
        </authorList>
    </citation>
    <scope>NUCLEOTIDE SEQUENCE [LARGE SCALE GENOMIC DNA]</scope>
    <source>
        <strain evidence="10 11">NEAU-C40</strain>
    </source>
</reference>
<comment type="caution">
    <text evidence="10">The sequence shown here is derived from an EMBL/GenBank/DDBJ whole genome shotgun (WGS) entry which is preliminary data.</text>
</comment>
<evidence type="ECO:0000313" key="11">
    <source>
        <dbReference type="Proteomes" id="UP000305778"/>
    </source>
</evidence>
<feature type="region of interest" description="Disordered" evidence="8">
    <location>
        <begin position="1"/>
        <end position="22"/>
    </location>
</feature>
<dbReference type="OrthoDB" id="9812701at2"/>
<dbReference type="InterPro" id="IPR035906">
    <property type="entry name" value="MetI-like_sf"/>
</dbReference>
<feature type="transmembrane region" description="Helical" evidence="7">
    <location>
        <begin position="223"/>
        <end position="243"/>
    </location>
</feature>
<keyword evidence="2 7" id="KW-0813">Transport</keyword>
<dbReference type="Pfam" id="PF00528">
    <property type="entry name" value="BPD_transp_1"/>
    <property type="match status" value="1"/>
</dbReference>
<dbReference type="PANTHER" id="PTHR43386">
    <property type="entry name" value="OLIGOPEPTIDE TRANSPORT SYSTEM PERMEASE PROTEIN APPC"/>
    <property type="match status" value="1"/>
</dbReference>
<dbReference type="PROSITE" id="PS50928">
    <property type="entry name" value="ABC_TM1"/>
    <property type="match status" value="1"/>
</dbReference>
<dbReference type="Proteomes" id="UP000305778">
    <property type="component" value="Unassembled WGS sequence"/>
</dbReference>
<evidence type="ECO:0000256" key="3">
    <source>
        <dbReference type="ARBA" id="ARBA00022475"/>
    </source>
</evidence>
<keyword evidence="6 7" id="KW-0472">Membrane</keyword>
<feature type="transmembrane region" description="Helical" evidence="7">
    <location>
        <begin position="100"/>
        <end position="125"/>
    </location>
</feature>
<feature type="transmembrane region" description="Helical" evidence="7">
    <location>
        <begin position="264"/>
        <end position="287"/>
    </location>
</feature>
<evidence type="ECO:0000256" key="8">
    <source>
        <dbReference type="SAM" id="MobiDB-lite"/>
    </source>
</evidence>
<dbReference type="GO" id="GO:0055085">
    <property type="term" value="P:transmembrane transport"/>
    <property type="evidence" value="ECO:0007669"/>
    <property type="project" value="InterPro"/>
</dbReference>
<dbReference type="SUPFAM" id="SSF161098">
    <property type="entry name" value="MetI-like"/>
    <property type="match status" value="1"/>
</dbReference>
<dbReference type="PANTHER" id="PTHR43386:SF25">
    <property type="entry name" value="PEPTIDE ABC TRANSPORTER PERMEASE PROTEIN"/>
    <property type="match status" value="1"/>
</dbReference>
<protein>
    <submittedName>
        <fullName evidence="10">ABC transporter permease</fullName>
    </submittedName>
</protein>
<keyword evidence="11" id="KW-1185">Reference proteome</keyword>
<evidence type="ECO:0000256" key="5">
    <source>
        <dbReference type="ARBA" id="ARBA00022989"/>
    </source>
</evidence>
<dbReference type="InterPro" id="IPR000515">
    <property type="entry name" value="MetI-like"/>
</dbReference>
<dbReference type="RefSeq" id="WP_136722845.1">
    <property type="nucleotide sequence ID" value="NZ_JAOPYF010000154.1"/>
</dbReference>
<dbReference type="InterPro" id="IPR050366">
    <property type="entry name" value="BP-dependent_transpt_permease"/>
</dbReference>